<dbReference type="RefSeq" id="WP_385938216.1">
    <property type="nucleotide sequence ID" value="NZ_JBHSOZ010000002.1"/>
</dbReference>
<name>A0ABW0YIF7_9BACI</name>
<sequence>MYINGKWITGDTQDYITVYNPADQQEIASVPSGGKKEAEEAAESAYKAFKTWSKTTAGERSLLLTKWFELIEKHKEDLAVCMTKEQGKPYQEALGEVGYANSFIQWYAEEGKRVYGDIIPASAPNKRIFVQKQPVGVAAIITPWNFPAAMITRKAAPALAAGCTVVIKPAEETPLTALKLVELAEEAGFPPGVINLVTGNPKEIGEQWLSDKRVRKVSFTGSTEVGKLLMRGAADTVKKLSLELGGQAPLIVMGKADVDTAVQETVKSKFRNAGQTCVCSNRIYVHRSVAGEFTEKLKLAVEQLKVGPGLEEGVHIGPLINQQALEKVQRHVEEAKNSGAEIVTGGVSLSEQSGYYFAPTIIKGATGDMLCMNEETFGPVAPISIFDTEEEVVEKANDTDFGLAAYLFTEDLSEALRISENLEYGIVGVNDGLPSVPQAPFGGFKESGLGREGGYYGIEEYLEIKYTSLSIKQ</sequence>
<dbReference type="PANTHER" id="PTHR43353">
    <property type="entry name" value="SUCCINATE-SEMIALDEHYDE DEHYDROGENASE, MITOCHONDRIAL"/>
    <property type="match status" value="1"/>
</dbReference>
<dbReference type="Proteomes" id="UP001596142">
    <property type="component" value="Unassembled WGS sequence"/>
</dbReference>
<dbReference type="InterPro" id="IPR016161">
    <property type="entry name" value="Ald_DH/histidinol_DH"/>
</dbReference>
<dbReference type="InterPro" id="IPR016162">
    <property type="entry name" value="Ald_DH_N"/>
</dbReference>
<feature type="domain" description="Aldehyde dehydrogenase" evidence="3">
    <location>
        <begin position="7"/>
        <end position="466"/>
    </location>
</feature>
<evidence type="ECO:0000259" key="3">
    <source>
        <dbReference type="Pfam" id="PF00171"/>
    </source>
</evidence>
<dbReference type="InterPro" id="IPR050740">
    <property type="entry name" value="Aldehyde_DH_Superfamily"/>
</dbReference>
<dbReference type="GO" id="GO:0016491">
    <property type="term" value="F:oxidoreductase activity"/>
    <property type="evidence" value="ECO:0007669"/>
    <property type="project" value="UniProtKB-KW"/>
</dbReference>
<dbReference type="InterPro" id="IPR010102">
    <property type="entry name" value="Succ_semiAld_DH"/>
</dbReference>
<protein>
    <submittedName>
        <fullName evidence="4">NAD-dependent succinate-semialdehyde dehydrogenase</fullName>
        <ecNumber evidence="4">1.2.1.-</ecNumber>
    </submittedName>
</protein>
<dbReference type="EMBL" id="JBHSOZ010000002">
    <property type="protein sequence ID" value="MFC5711222.1"/>
    <property type="molecule type" value="Genomic_DNA"/>
</dbReference>
<keyword evidence="5" id="KW-1185">Reference proteome</keyword>
<dbReference type="PROSITE" id="PS00070">
    <property type="entry name" value="ALDEHYDE_DEHYDR_CYS"/>
    <property type="match status" value="1"/>
</dbReference>
<dbReference type="InterPro" id="IPR016163">
    <property type="entry name" value="Ald_DH_C"/>
</dbReference>
<keyword evidence="2 4" id="KW-0560">Oxidoreductase</keyword>
<dbReference type="PANTHER" id="PTHR43353:SF5">
    <property type="entry name" value="SUCCINATE-SEMIALDEHYDE DEHYDROGENASE, MITOCHONDRIAL"/>
    <property type="match status" value="1"/>
</dbReference>
<dbReference type="CDD" id="cd07103">
    <property type="entry name" value="ALDH_F5_SSADH_GabD"/>
    <property type="match status" value="1"/>
</dbReference>
<dbReference type="InterPro" id="IPR015590">
    <property type="entry name" value="Aldehyde_DH_dom"/>
</dbReference>
<dbReference type="Gene3D" id="3.40.309.10">
    <property type="entry name" value="Aldehyde Dehydrogenase, Chain A, domain 2"/>
    <property type="match status" value="1"/>
</dbReference>
<accession>A0ABW0YIF7</accession>
<comment type="caution">
    <text evidence="4">The sequence shown here is derived from an EMBL/GenBank/DDBJ whole genome shotgun (WGS) entry which is preliminary data.</text>
</comment>
<organism evidence="4 5">
    <name type="scientific">Thalassorhabdus alkalitolerans</name>
    <dbReference type="NCBI Taxonomy" id="2282697"/>
    <lineage>
        <taxon>Bacteria</taxon>
        <taxon>Bacillati</taxon>
        <taxon>Bacillota</taxon>
        <taxon>Bacilli</taxon>
        <taxon>Bacillales</taxon>
        <taxon>Bacillaceae</taxon>
        <taxon>Thalassorhabdus</taxon>
    </lineage>
</organism>
<gene>
    <name evidence="4" type="ORF">ACFPU1_00350</name>
</gene>
<dbReference type="Pfam" id="PF00171">
    <property type="entry name" value="Aldedh"/>
    <property type="match status" value="1"/>
</dbReference>
<dbReference type="NCBIfam" id="TIGR01780">
    <property type="entry name" value="SSADH"/>
    <property type="match status" value="1"/>
</dbReference>
<dbReference type="Gene3D" id="3.40.605.10">
    <property type="entry name" value="Aldehyde Dehydrogenase, Chain A, domain 1"/>
    <property type="match status" value="1"/>
</dbReference>
<dbReference type="EC" id="1.2.1.-" evidence="4"/>
<evidence type="ECO:0000313" key="5">
    <source>
        <dbReference type="Proteomes" id="UP001596142"/>
    </source>
</evidence>
<comment type="similarity">
    <text evidence="1">Belongs to the aldehyde dehydrogenase family.</text>
</comment>
<evidence type="ECO:0000313" key="4">
    <source>
        <dbReference type="EMBL" id="MFC5711222.1"/>
    </source>
</evidence>
<proteinExistence type="inferred from homology"/>
<dbReference type="InterPro" id="IPR016160">
    <property type="entry name" value="Ald_DH_CS_CYS"/>
</dbReference>
<dbReference type="SUPFAM" id="SSF53720">
    <property type="entry name" value="ALDH-like"/>
    <property type="match status" value="1"/>
</dbReference>
<reference evidence="5" key="1">
    <citation type="journal article" date="2019" name="Int. J. Syst. Evol. Microbiol.">
        <title>The Global Catalogue of Microorganisms (GCM) 10K type strain sequencing project: providing services to taxonomists for standard genome sequencing and annotation.</title>
        <authorList>
            <consortium name="The Broad Institute Genomics Platform"/>
            <consortium name="The Broad Institute Genome Sequencing Center for Infectious Disease"/>
            <person name="Wu L."/>
            <person name="Ma J."/>
        </authorList>
    </citation>
    <scope>NUCLEOTIDE SEQUENCE [LARGE SCALE GENOMIC DNA]</scope>
    <source>
        <strain evidence="5">CECT 7184</strain>
    </source>
</reference>
<evidence type="ECO:0000256" key="2">
    <source>
        <dbReference type="ARBA" id="ARBA00023002"/>
    </source>
</evidence>
<evidence type="ECO:0000256" key="1">
    <source>
        <dbReference type="ARBA" id="ARBA00009986"/>
    </source>
</evidence>